<feature type="non-terminal residue" evidence="1">
    <location>
        <position position="121"/>
    </location>
</feature>
<evidence type="ECO:0000313" key="2">
    <source>
        <dbReference type="Proteomes" id="UP000260136"/>
    </source>
</evidence>
<dbReference type="Proteomes" id="UP000260136">
    <property type="component" value="Chromosome"/>
</dbReference>
<proteinExistence type="predicted"/>
<reference evidence="2" key="1">
    <citation type="submission" date="2018-06" db="EMBL/GenBank/DDBJ databases">
        <authorList>
            <consortium name="Pathogen Informatics"/>
        </authorList>
    </citation>
    <scope>NUCLEOTIDE SEQUENCE [LARGE SCALE GENOMIC DNA]</scope>
    <source>
        <strain evidence="2">NCTC10115</strain>
    </source>
</reference>
<dbReference type="EMBL" id="LS991952">
    <property type="protein sequence ID" value="SYV94589.1"/>
    <property type="molecule type" value="Genomic_DNA"/>
</dbReference>
<accession>A0A3B0PDB9</accession>
<protein>
    <submittedName>
        <fullName evidence="1">Uncharacterized protein</fullName>
    </submittedName>
</protein>
<sequence>MVTTSNAIQVPYIDFETYTTSNGQLATRRVTRYETLVGYHNEKTPFFDDKHFQILKTNFKPEFNFTTNLKTKSDKTKIKNFIMFENKEFSKKMRITNDKNEISAELLEFFTIKSQEDYLKW</sequence>
<gene>
    <name evidence="1" type="ORF">NCTC10115_00914</name>
</gene>
<evidence type="ECO:0000313" key="1">
    <source>
        <dbReference type="EMBL" id="SYV94589.1"/>
    </source>
</evidence>
<dbReference type="AlphaFoldDB" id="A0A3B0PDB9"/>
<organism evidence="1 2">
    <name type="scientific">Mycoplasmoides gallisepticum</name>
    <name type="common">Mycoplasma gallisepticum</name>
    <dbReference type="NCBI Taxonomy" id="2096"/>
    <lineage>
        <taxon>Bacteria</taxon>
        <taxon>Bacillati</taxon>
        <taxon>Mycoplasmatota</taxon>
        <taxon>Mycoplasmoidales</taxon>
        <taxon>Mycoplasmoidaceae</taxon>
        <taxon>Mycoplasmoides</taxon>
    </lineage>
</organism>
<name>A0A3B0PDB9_MYCGL</name>